<dbReference type="OMA" id="VKWYEDH"/>
<evidence type="ECO:0000313" key="1">
    <source>
        <dbReference type="EMBL" id="KXS21930.1"/>
    </source>
</evidence>
<dbReference type="PANTHER" id="PTHR31630">
    <property type="entry name" value="PHYTANOYL-COA DIOXYGENASE-RELATED-RELATED"/>
    <property type="match status" value="1"/>
</dbReference>
<dbReference type="OrthoDB" id="445007at2759"/>
<dbReference type="AlphaFoldDB" id="A0A139AZ01"/>
<evidence type="ECO:0000313" key="2">
    <source>
        <dbReference type="Proteomes" id="UP000070544"/>
    </source>
</evidence>
<evidence type="ECO:0008006" key="3">
    <source>
        <dbReference type="Google" id="ProtNLM"/>
    </source>
</evidence>
<protein>
    <recommendedName>
        <fullName evidence="3">Phytanoyl-CoA dioxygenase</fullName>
    </recommendedName>
</protein>
<reference evidence="1 2" key="1">
    <citation type="journal article" date="2015" name="Genome Biol. Evol.">
        <title>Phylogenomic analyses indicate that early fungi evolved digesting cell walls of algal ancestors of land plants.</title>
        <authorList>
            <person name="Chang Y."/>
            <person name="Wang S."/>
            <person name="Sekimoto S."/>
            <person name="Aerts A.L."/>
            <person name="Choi C."/>
            <person name="Clum A."/>
            <person name="LaButti K.M."/>
            <person name="Lindquist E.A."/>
            <person name="Yee Ngan C."/>
            <person name="Ohm R.A."/>
            <person name="Salamov A.A."/>
            <person name="Grigoriev I.V."/>
            <person name="Spatafora J.W."/>
            <person name="Berbee M.L."/>
        </authorList>
    </citation>
    <scope>NUCLEOTIDE SEQUENCE [LARGE SCALE GENOMIC DNA]</scope>
    <source>
        <strain evidence="1 2">JEL478</strain>
    </source>
</reference>
<dbReference type="InterPro" id="IPR008775">
    <property type="entry name" value="Phytyl_CoA_dOase-like"/>
</dbReference>
<keyword evidence="2" id="KW-1185">Reference proteome</keyword>
<accession>A0A139AZ01</accession>
<dbReference type="Pfam" id="PF05721">
    <property type="entry name" value="PhyH"/>
    <property type="match status" value="1"/>
</dbReference>
<dbReference type="Gene3D" id="2.60.120.620">
    <property type="entry name" value="q2cbj1_9rhob like domain"/>
    <property type="match status" value="1"/>
</dbReference>
<dbReference type="EMBL" id="KQ965732">
    <property type="protein sequence ID" value="KXS21930.1"/>
    <property type="molecule type" value="Genomic_DNA"/>
</dbReference>
<dbReference type="Proteomes" id="UP000070544">
    <property type="component" value="Unassembled WGS sequence"/>
</dbReference>
<dbReference type="PANTHER" id="PTHR31630:SF6">
    <property type="entry name" value="PHYTANOYL-COA DIOXYGENASE-RELATED"/>
    <property type="match status" value="1"/>
</dbReference>
<name>A0A139AZ01_GONPJ</name>
<sequence>MEATYESEKYLTSIDNLRSTLDTYGVAILPSVLTEAECENLENGVWGAFEHISAGWDRPISRARKDSWKGLGNLYHLHNMLWQSFGLGHAQAVWEVRQNPRVIAPFEKLWDCEASELLASFDGVGFAPPPETTGRGWFDGKTWYHTDQSYTRVNFECVQSWVTACDVDEGDATLCVLEGSHKLFAEAGHHFKATSTSDWYKLNDVEEAWYVEKGCTRKRIKCTKGSMVFWDSRTIHCGGEPIRLRASPHTRCVAYVCYAPRSNCGPASLEKRKTAFEDMRMTSHWPTNVKLFSKTPRTYGKAKPDVRELPRPTLSDLGRSLVGY</sequence>
<gene>
    <name evidence="1" type="ORF">M427DRAFT_51303</name>
</gene>
<organism evidence="1 2">
    <name type="scientific">Gonapodya prolifera (strain JEL478)</name>
    <name type="common">Monoblepharis prolifera</name>
    <dbReference type="NCBI Taxonomy" id="1344416"/>
    <lineage>
        <taxon>Eukaryota</taxon>
        <taxon>Fungi</taxon>
        <taxon>Fungi incertae sedis</taxon>
        <taxon>Chytridiomycota</taxon>
        <taxon>Chytridiomycota incertae sedis</taxon>
        <taxon>Monoblepharidomycetes</taxon>
        <taxon>Monoblepharidales</taxon>
        <taxon>Gonapodyaceae</taxon>
        <taxon>Gonapodya</taxon>
    </lineage>
</organism>
<dbReference type="SUPFAM" id="SSF51197">
    <property type="entry name" value="Clavaminate synthase-like"/>
    <property type="match status" value="1"/>
</dbReference>
<proteinExistence type="predicted"/>